<dbReference type="InterPro" id="IPR010985">
    <property type="entry name" value="Ribbon_hlx_hlx"/>
</dbReference>
<dbReference type="InterPro" id="IPR005569">
    <property type="entry name" value="Arc_DNA-bd_dom"/>
</dbReference>
<dbReference type="SUPFAM" id="SSF47598">
    <property type="entry name" value="Ribbon-helix-helix"/>
    <property type="match status" value="1"/>
</dbReference>
<sequence length="60" mass="6918">MPNAPHKNPHYALRIPSTTMDKLKYIAEYNGRSANKEIEQLILKHIAAWEKVHGEITFDS</sequence>
<reference evidence="2 3" key="1">
    <citation type="submission" date="2016-07" db="EMBL/GenBank/DDBJ databases">
        <title>Characterization of isolates of Eisenbergiella tayi derived from blood cultures, using whole genome sequencing.</title>
        <authorList>
            <person name="Burdz T."/>
            <person name="Wiebe D."/>
            <person name="Huynh C."/>
            <person name="Bernard K."/>
        </authorList>
    </citation>
    <scope>NUCLEOTIDE SEQUENCE [LARGE SCALE GENOMIC DNA]</scope>
    <source>
        <strain evidence="2 3">NML 120489</strain>
    </source>
</reference>
<evidence type="ECO:0000313" key="2">
    <source>
        <dbReference type="EMBL" id="ODM13798.1"/>
    </source>
</evidence>
<dbReference type="Proteomes" id="UP000095003">
    <property type="component" value="Unassembled WGS sequence"/>
</dbReference>
<dbReference type="GO" id="GO:0006355">
    <property type="term" value="P:regulation of DNA-templated transcription"/>
    <property type="evidence" value="ECO:0007669"/>
    <property type="project" value="InterPro"/>
</dbReference>
<dbReference type="Gene3D" id="1.10.1220.10">
    <property type="entry name" value="Met repressor-like"/>
    <property type="match status" value="1"/>
</dbReference>
<dbReference type="RefSeq" id="WP_069156284.1">
    <property type="nucleotide sequence ID" value="NZ_DBFYTC010000022.1"/>
</dbReference>
<dbReference type="InterPro" id="IPR013321">
    <property type="entry name" value="Arc_rbn_hlx_hlx"/>
</dbReference>
<feature type="domain" description="Arc-like DNA binding" evidence="1">
    <location>
        <begin position="7"/>
        <end position="42"/>
    </location>
</feature>
<evidence type="ECO:0000313" key="3">
    <source>
        <dbReference type="Proteomes" id="UP000095003"/>
    </source>
</evidence>
<dbReference type="GO" id="GO:0003677">
    <property type="term" value="F:DNA binding"/>
    <property type="evidence" value="ECO:0007669"/>
    <property type="project" value="InterPro"/>
</dbReference>
<accession>A0A1E3AYL2</accession>
<comment type="caution">
    <text evidence="2">The sequence shown here is derived from an EMBL/GenBank/DDBJ whole genome shotgun (WGS) entry which is preliminary data.</text>
</comment>
<dbReference type="EMBL" id="MCGI01000001">
    <property type="protein sequence ID" value="ODM13798.1"/>
    <property type="molecule type" value="Genomic_DNA"/>
</dbReference>
<dbReference type="Pfam" id="PF03869">
    <property type="entry name" value="Arc"/>
    <property type="match status" value="1"/>
</dbReference>
<protein>
    <submittedName>
        <fullName evidence="2">Arc-like DNA binding domain protein</fullName>
    </submittedName>
</protein>
<gene>
    <name evidence="2" type="ORF">BEH84_01517</name>
</gene>
<evidence type="ECO:0000259" key="1">
    <source>
        <dbReference type="Pfam" id="PF03869"/>
    </source>
</evidence>
<name>A0A1E3AYL2_9FIRM</name>
<organism evidence="2 3">
    <name type="scientific">Eisenbergiella tayi</name>
    <dbReference type="NCBI Taxonomy" id="1432052"/>
    <lineage>
        <taxon>Bacteria</taxon>
        <taxon>Bacillati</taxon>
        <taxon>Bacillota</taxon>
        <taxon>Clostridia</taxon>
        <taxon>Lachnospirales</taxon>
        <taxon>Lachnospiraceae</taxon>
        <taxon>Eisenbergiella</taxon>
    </lineage>
</organism>
<dbReference type="AlphaFoldDB" id="A0A1E3AYL2"/>
<proteinExistence type="predicted"/>